<feature type="transmembrane region" description="Helical" evidence="6">
    <location>
        <begin position="148"/>
        <end position="168"/>
    </location>
</feature>
<sequence>MTNASVLRFLLVAALGGVSFPMVKVALEGLAPAQLVFGRLLLGAVVLLAIAWLRGVGLPRFGRVWGHVVVAAALGNVLPFMLLSYGMRNTGAGMAGVLVGSTPLLTLALTAAALRSESATRRKAVGLLTGFLGVVVVISPWHTAFGSVGGQLACLGAALNYALYFFYIRKYLSPRGLAPVSLIAGQLTAATVLQAPLALLVAGAAPHIAGRVVVSVMILGLLCTGLGYVQLFRLIGDVGATTASAVNYLEPVFATAISVVLLAEPVTWNMLAGGLVLFAGMAYAENRIGGPRRPTAVEKL</sequence>
<feature type="transmembrane region" description="Helical" evidence="6">
    <location>
        <begin position="91"/>
        <end position="112"/>
    </location>
</feature>
<feature type="transmembrane region" description="Helical" evidence="6">
    <location>
        <begin position="35"/>
        <end position="53"/>
    </location>
</feature>
<protein>
    <submittedName>
        <fullName evidence="8">Permease</fullName>
    </submittedName>
</protein>
<dbReference type="PANTHER" id="PTHR32322:SF2">
    <property type="entry name" value="EAMA DOMAIN-CONTAINING PROTEIN"/>
    <property type="match status" value="1"/>
</dbReference>
<proteinExistence type="inferred from homology"/>
<dbReference type="SUPFAM" id="SSF103481">
    <property type="entry name" value="Multidrug resistance efflux transporter EmrE"/>
    <property type="match status" value="2"/>
</dbReference>
<dbReference type="Pfam" id="PF00892">
    <property type="entry name" value="EamA"/>
    <property type="match status" value="2"/>
</dbReference>
<dbReference type="InterPro" id="IPR037185">
    <property type="entry name" value="EmrE-like"/>
</dbReference>
<feature type="transmembrane region" description="Helical" evidence="6">
    <location>
        <begin position="241"/>
        <end position="262"/>
    </location>
</feature>
<keyword evidence="5 6" id="KW-0472">Membrane</keyword>
<evidence type="ECO:0000256" key="1">
    <source>
        <dbReference type="ARBA" id="ARBA00004141"/>
    </source>
</evidence>
<evidence type="ECO:0000259" key="7">
    <source>
        <dbReference type="Pfam" id="PF00892"/>
    </source>
</evidence>
<evidence type="ECO:0000256" key="4">
    <source>
        <dbReference type="ARBA" id="ARBA00022989"/>
    </source>
</evidence>
<evidence type="ECO:0000313" key="8">
    <source>
        <dbReference type="EMBL" id="AGS49659.1"/>
    </source>
</evidence>
<reference evidence="8" key="1">
    <citation type="journal article" date="2013" name="Proc. Natl. Acad. Sci. U.S.A.">
        <title>Mapping gene clusters within arrayed metagenomic libraries to expand the structural diversity of biomedically relevant natural products.</title>
        <authorList>
            <person name="Owen J.G."/>
            <person name="Reddy B.V."/>
            <person name="Ternei M.A."/>
            <person name="Charlop-Powers Z."/>
            <person name="Calle P.Y."/>
            <person name="Kim J.H."/>
            <person name="Brady S.F."/>
        </authorList>
    </citation>
    <scope>NUCLEOTIDE SEQUENCE</scope>
</reference>
<evidence type="ECO:0000256" key="5">
    <source>
        <dbReference type="ARBA" id="ARBA00023136"/>
    </source>
</evidence>
<dbReference type="InterPro" id="IPR050638">
    <property type="entry name" value="AA-Vitamin_Transporters"/>
</dbReference>
<organism evidence="8">
    <name type="scientific">uncultured bacterium esnapd13</name>
    <dbReference type="NCBI Taxonomy" id="1366593"/>
    <lineage>
        <taxon>Bacteria</taxon>
        <taxon>environmental samples</taxon>
    </lineage>
</organism>
<dbReference type="InterPro" id="IPR000620">
    <property type="entry name" value="EamA_dom"/>
</dbReference>
<dbReference type="GO" id="GO:0016020">
    <property type="term" value="C:membrane"/>
    <property type="evidence" value="ECO:0007669"/>
    <property type="project" value="UniProtKB-SubCell"/>
</dbReference>
<feature type="transmembrane region" description="Helical" evidence="6">
    <location>
        <begin position="124"/>
        <end position="142"/>
    </location>
</feature>
<feature type="transmembrane region" description="Helical" evidence="6">
    <location>
        <begin position="208"/>
        <end position="229"/>
    </location>
</feature>
<feature type="transmembrane region" description="Helical" evidence="6">
    <location>
        <begin position="180"/>
        <end position="202"/>
    </location>
</feature>
<evidence type="ECO:0000256" key="2">
    <source>
        <dbReference type="ARBA" id="ARBA00007362"/>
    </source>
</evidence>
<dbReference type="EMBL" id="KF264552">
    <property type="protein sequence ID" value="AGS49659.1"/>
    <property type="molecule type" value="Genomic_DNA"/>
</dbReference>
<dbReference type="PANTHER" id="PTHR32322">
    <property type="entry name" value="INNER MEMBRANE TRANSPORTER"/>
    <property type="match status" value="1"/>
</dbReference>
<keyword evidence="4 6" id="KW-1133">Transmembrane helix</keyword>
<feature type="transmembrane region" description="Helical" evidence="6">
    <location>
        <begin position="65"/>
        <end position="85"/>
    </location>
</feature>
<comment type="subcellular location">
    <subcellularLocation>
        <location evidence="1">Membrane</location>
        <topology evidence="1">Multi-pass membrane protein</topology>
    </subcellularLocation>
</comment>
<feature type="domain" description="EamA" evidence="7">
    <location>
        <begin position="150"/>
        <end position="282"/>
    </location>
</feature>
<evidence type="ECO:0000256" key="3">
    <source>
        <dbReference type="ARBA" id="ARBA00022692"/>
    </source>
</evidence>
<evidence type="ECO:0000256" key="6">
    <source>
        <dbReference type="SAM" id="Phobius"/>
    </source>
</evidence>
<keyword evidence="3 6" id="KW-0812">Transmembrane</keyword>
<name>S5UBA4_9BACT</name>
<dbReference type="AlphaFoldDB" id="S5UBA4"/>
<comment type="similarity">
    <text evidence="2">Belongs to the EamA transporter family.</text>
</comment>
<accession>S5UBA4</accession>
<feature type="domain" description="EamA" evidence="7">
    <location>
        <begin position="7"/>
        <end position="138"/>
    </location>
</feature>